<accession>A0A7X2NR97</accession>
<protein>
    <submittedName>
        <fullName evidence="1">HAD family phosphatase</fullName>
    </submittedName>
</protein>
<dbReference type="Gene3D" id="3.40.50.1000">
    <property type="entry name" value="HAD superfamily/HAD-like"/>
    <property type="match status" value="1"/>
</dbReference>
<dbReference type="PANTHER" id="PTHR10000:SF25">
    <property type="entry name" value="PHOSPHATASE YKRA-RELATED"/>
    <property type="match status" value="1"/>
</dbReference>
<dbReference type="SFLD" id="SFLDG01140">
    <property type="entry name" value="C2.B:_Phosphomannomutase_and_P"/>
    <property type="match status" value="1"/>
</dbReference>
<dbReference type="EMBL" id="VUMN01000005">
    <property type="protein sequence ID" value="MSS57958.1"/>
    <property type="molecule type" value="Genomic_DNA"/>
</dbReference>
<name>A0A7X2NR97_9FIRM</name>
<gene>
    <name evidence="1" type="ORF">FYJ51_03460</name>
</gene>
<proteinExistence type="predicted"/>
<dbReference type="GO" id="GO:0016791">
    <property type="term" value="F:phosphatase activity"/>
    <property type="evidence" value="ECO:0007669"/>
    <property type="project" value="TreeGrafter"/>
</dbReference>
<dbReference type="SFLD" id="SFLDS00003">
    <property type="entry name" value="Haloacid_Dehalogenase"/>
    <property type="match status" value="1"/>
</dbReference>
<dbReference type="Gene3D" id="3.30.1240.10">
    <property type="match status" value="1"/>
</dbReference>
<dbReference type="InterPro" id="IPR000150">
    <property type="entry name" value="Cof"/>
</dbReference>
<evidence type="ECO:0000313" key="1">
    <source>
        <dbReference type="EMBL" id="MSS57958.1"/>
    </source>
</evidence>
<dbReference type="NCBIfam" id="TIGR01484">
    <property type="entry name" value="HAD-SF-IIB"/>
    <property type="match status" value="1"/>
</dbReference>
<dbReference type="PROSITE" id="PS01229">
    <property type="entry name" value="COF_2"/>
    <property type="match status" value="1"/>
</dbReference>
<organism evidence="1 2">
    <name type="scientific">Stecheria intestinalis</name>
    <dbReference type="NCBI Taxonomy" id="2606630"/>
    <lineage>
        <taxon>Bacteria</taxon>
        <taxon>Bacillati</taxon>
        <taxon>Bacillota</taxon>
        <taxon>Erysipelotrichia</taxon>
        <taxon>Erysipelotrichales</taxon>
        <taxon>Erysipelotrichaceae</taxon>
        <taxon>Stecheria</taxon>
    </lineage>
</organism>
<reference evidence="1 2" key="1">
    <citation type="submission" date="2019-08" db="EMBL/GenBank/DDBJ databases">
        <title>In-depth cultivation of the pig gut microbiome towards novel bacterial diversity and tailored functional studies.</title>
        <authorList>
            <person name="Wylensek D."/>
            <person name="Hitch T.C.A."/>
            <person name="Clavel T."/>
        </authorList>
    </citation>
    <scope>NUCLEOTIDE SEQUENCE [LARGE SCALE GENOMIC DNA]</scope>
    <source>
        <strain evidence="1 2">Oil+RF-744-GAM-WT-6</strain>
    </source>
</reference>
<dbReference type="AlphaFoldDB" id="A0A7X2NR97"/>
<dbReference type="InterPro" id="IPR006379">
    <property type="entry name" value="HAD-SF_hydro_IIB"/>
</dbReference>
<comment type="caution">
    <text evidence="1">The sequence shown here is derived from an EMBL/GenBank/DDBJ whole genome shotgun (WGS) entry which is preliminary data.</text>
</comment>
<dbReference type="Pfam" id="PF08282">
    <property type="entry name" value="Hydrolase_3"/>
    <property type="match status" value="1"/>
</dbReference>
<dbReference type="RefSeq" id="WP_154503251.1">
    <property type="nucleotide sequence ID" value="NZ_VUMN01000005.1"/>
</dbReference>
<evidence type="ECO:0000313" key="2">
    <source>
        <dbReference type="Proteomes" id="UP000461880"/>
    </source>
</evidence>
<dbReference type="InterPro" id="IPR023214">
    <property type="entry name" value="HAD_sf"/>
</dbReference>
<keyword evidence="2" id="KW-1185">Reference proteome</keyword>
<sequence length="278" mass="30586">MKLIFLDIDGTLTPAGSNVPPESALRAIRRTRDLGNLVFLCTGRNYAMLKPLLKYPFDGMVASAGGYVTLDDKVIYDHPMTDEQLKRSLEVLHKNGVFCTIEAKNATYGDENLGDFLKNADADNSEIERWRKALSESLSIRPMKEYDGAPVYKVVIMCQNSSQLEEPKRMLGDEFDFVIQEVRAHGSCQNGELINRAFDKGTGIRKIAEALKVPLSDTYGFGDSMNDLTMIQTVGTSVCMANGAETLKKISNVVVPSVEEDGLEKGFQMLGLLDGSGL</sequence>
<dbReference type="InterPro" id="IPR036412">
    <property type="entry name" value="HAD-like_sf"/>
</dbReference>
<dbReference type="GO" id="GO:0000287">
    <property type="term" value="F:magnesium ion binding"/>
    <property type="evidence" value="ECO:0007669"/>
    <property type="project" value="TreeGrafter"/>
</dbReference>
<dbReference type="PANTHER" id="PTHR10000">
    <property type="entry name" value="PHOSPHOSERINE PHOSPHATASE"/>
    <property type="match status" value="1"/>
</dbReference>
<dbReference type="NCBIfam" id="TIGR00099">
    <property type="entry name" value="Cof-subfamily"/>
    <property type="match status" value="1"/>
</dbReference>
<dbReference type="GO" id="GO:0005829">
    <property type="term" value="C:cytosol"/>
    <property type="evidence" value="ECO:0007669"/>
    <property type="project" value="TreeGrafter"/>
</dbReference>
<dbReference type="Proteomes" id="UP000461880">
    <property type="component" value="Unassembled WGS sequence"/>
</dbReference>
<dbReference type="SUPFAM" id="SSF56784">
    <property type="entry name" value="HAD-like"/>
    <property type="match status" value="1"/>
</dbReference>